<reference evidence="3" key="1">
    <citation type="submission" date="2017-09" db="EMBL/GenBank/DDBJ databases">
        <title>Depth-based differentiation of microbial function through sediment-hosted aquifers and enrichment of novel symbionts in the deep terrestrial subsurface.</title>
        <authorList>
            <person name="Probst A.J."/>
            <person name="Ladd B."/>
            <person name="Jarett J.K."/>
            <person name="Geller-Mcgrath D.E."/>
            <person name="Sieber C.M.K."/>
            <person name="Emerson J.B."/>
            <person name="Anantharaman K."/>
            <person name="Thomas B.C."/>
            <person name="Malmstrom R."/>
            <person name="Stieglmeier M."/>
            <person name="Klingl A."/>
            <person name="Woyke T."/>
            <person name="Ryan C.M."/>
            <person name="Banfield J.F."/>
        </authorList>
    </citation>
    <scope>NUCLEOTIDE SEQUENCE [LARGE SCALE GENOMIC DNA]</scope>
</reference>
<evidence type="ECO:0000313" key="2">
    <source>
        <dbReference type="EMBL" id="PIU03207.1"/>
    </source>
</evidence>
<feature type="domain" description="NAD-dependent epimerase/dehydratase" evidence="1">
    <location>
        <begin position="9"/>
        <end position="238"/>
    </location>
</feature>
<dbReference type="CDD" id="cd08946">
    <property type="entry name" value="SDR_e"/>
    <property type="match status" value="1"/>
</dbReference>
<sequence length="316" mass="35418">MPKNSKKKILVTGGAGYIGSILVPELLRLGHKVTVLDNFLYNQNSLFDCCSYENFEIVKGDARDESILKSLLKDKDLVIPLAAIVGVPACNKDKVAAVTTNRDAIATLVSLLSKEQKIIFPTTNSGYGIGQKDTYCTEKTPLNPISLYGKTKTEAEKIVLERGNAITFRLATVFGMSPRMRLDLLVNDFTYRAVKDRFVVIFEGHFKRNYIHIRDVARAFIHAMDNFDKMKNEPYNVGLSDANLSKLELCAKIKEQAPGFIYLEASVGEDPDKRDYIVSNEKIEKTGFKPIYSLEMGIEELIKGYKMMANCLYGNV</sequence>
<dbReference type="InterPro" id="IPR036291">
    <property type="entry name" value="NAD(P)-bd_dom_sf"/>
</dbReference>
<accession>A0A2M6XC11</accession>
<dbReference type="EMBL" id="PEYO01000022">
    <property type="protein sequence ID" value="PIU03207.1"/>
    <property type="molecule type" value="Genomic_DNA"/>
</dbReference>
<name>A0A2M6XC11_9BACT</name>
<proteinExistence type="predicted"/>
<dbReference type="SUPFAM" id="SSF51735">
    <property type="entry name" value="NAD(P)-binding Rossmann-fold domains"/>
    <property type="match status" value="1"/>
</dbReference>
<comment type="caution">
    <text evidence="2">The sequence shown here is derived from an EMBL/GenBank/DDBJ whole genome shotgun (WGS) entry which is preliminary data.</text>
</comment>
<organism evidence="2 3">
    <name type="scientific">Candidatus Shapirobacteria bacterium CG08_land_8_20_14_0_20_39_18</name>
    <dbReference type="NCBI Taxonomy" id="1974883"/>
    <lineage>
        <taxon>Bacteria</taxon>
        <taxon>Candidatus Shapironibacteriota</taxon>
    </lineage>
</organism>
<dbReference type="AlphaFoldDB" id="A0A2M6XC11"/>
<dbReference type="InterPro" id="IPR050177">
    <property type="entry name" value="Lipid_A_modif_metabolic_enz"/>
</dbReference>
<dbReference type="Pfam" id="PF01370">
    <property type="entry name" value="Epimerase"/>
    <property type="match status" value="1"/>
</dbReference>
<dbReference type="Proteomes" id="UP000228996">
    <property type="component" value="Unassembled WGS sequence"/>
</dbReference>
<evidence type="ECO:0000259" key="1">
    <source>
        <dbReference type="Pfam" id="PF01370"/>
    </source>
</evidence>
<evidence type="ECO:0000313" key="3">
    <source>
        <dbReference type="Proteomes" id="UP000228996"/>
    </source>
</evidence>
<dbReference type="Gene3D" id="3.40.50.720">
    <property type="entry name" value="NAD(P)-binding Rossmann-like Domain"/>
    <property type="match status" value="1"/>
</dbReference>
<gene>
    <name evidence="2" type="ORF">COT44_04855</name>
</gene>
<dbReference type="PANTHER" id="PTHR43245:SF23">
    <property type="entry name" value="NAD(P)-BINDING DOMAIN-CONTAINING PROTEIN"/>
    <property type="match status" value="1"/>
</dbReference>
<protein>
    <recommendedName>
        <fullName evidence="1">NAD-dependent epimerase/dehydratase domain-containing protein</fullName>
    </recommendedName>
</protein>
<dbReference type="InterPro" id="IPR001509">
    <property type="entry name" value="Epimerase_deHydtase"/>
</dbReference>
<dbReference type="PANTHER" id="PTHR43245">
    <property type="entry name" value="BIFUNCTIONAL POLYMYXIN RESISTANCE PROTEIN ARNA"/>
    <property type="match status" value="1"/>
</dbReference>